<evidence type="ECO:0000259" key="18">
    <source>
        <dbReference type="PROSITE" id="PS50158"/>
    </source>
</evidence>
<evidence type="ECO:0000259" key="19">
    <source>
        <dbReference type="PROSITE" id="PS50222"/>
    </source>
</evidence>
<evidence type="ECO:0000256" key="7">
    <source>
        <dbReference type="ARBA" id="ARBA00022837"/>
    </source>
</evidence>
<keyword evidence="4" id="KW-0109">Calcium transport</keyword>
<accession>A0A9P1G5I3</accession>
<evidence type="ECO:0000256" key="9">
    <source>
        <dbReference type="ARBA" id="ARBA00022989"/>
    </source>
</evidence>
<keyword evidence="12" id="KW-0325">Glycoprotein</keyword>
<feature type="domain" description="EF-hand" evidence="19">
    <location>
        <begin position="1343"/>
        <end position="1370"/>
    </location>
</feature>
<gene>
    <name evidence="20" type="ORF">C1SCF055_LOCUS24869</name>
</gene>
<feature type="region of interest" description="Disordered" evidence="16">
    <location>
        <begin position="900"/>
        <end position="922"/>
    </location>
</feature>
<dbReference type="EMBL" id="CAMXCT010002506">
    <property type="protein sequence ID" value="CAI3998585.1"/>
    <property type="molecule type" value="Genomic_DNA"/>
</dbReference>
<feature type="region of interest" description="Disordered" evidence="16">
    <location>
        <begin position="994"/>
        <end position="1021"/>
    </location>
</feature>
<keyword evidence="5" id="KW-0107">Calcium channel</keyword>
<dbReference type="Gene3D" id="1.10.287.70">
    <property type="match status" value="1"/>
</dbReference>
<feature type="transmembrane region" description="Helical" evidence="17">
    <location>
        <begin position="1241"/>
        <end position="1266"/>
    </location>
</feature>
<dbReference type="InterPro" id="IPR027359">
    <property type="entry name" value="Volt_channel_dom_sf"/>
</dbReference>
<keyword evidence="2" id="KW-0813">Transport</keyword>
<keyword evidence="14" id="KW-0479">Metal-binding</keyword>
<dbReference type="GO" id="GO:0005891">
    <property type="term" value="C:voltage-gated calcium channel complex"/>
    <property type="evidence" value="ECO:0007669"/>
    <property type="project" value="TreeGrafter"/>
</dbReference>
<feature type="coiled-coil region" evidence="15">
    <location>
        <begin position="1024"/>
        <end position="1051"/>
    </location>
</feature>
<keyword evidence="14" id="KW-0863">Zinc-finger</keyword>
<organism evidence="20">
    <name type="scientific">Cladocopium goreaui</name>
    <dbReference type="NCBI Taxonomy" id="2562237"/>
    <lineage>
        <taxon>Eukaryota</taxon>
        <taxon>Sar</taxon>
        <taxon>Alveolata</taxon>
        <taxon>Dinophyceae</taxon>
        <taxon>Suessiales</taxon>
        <taxon>Symbiodiniaceae</taxon>
        <taxon>Cladocopium</taxon>
    </lineage>
</organism>
<comment type="caution">
    <text evidence="20">The sequence shown here is derived from an EMBL/GenBank/DDBJ whole genome shotgun (WGS) entry which is preliminary data.</text>
</comment>
<dbReference type="GO" id="GO:0003676">
    <property type="term" value="F:nucleic acid binding"/>
    <property type="evidence" value="ECO:0007669"/>
    <property type="project" value="InterPro"/>
</dbReference>
<dbReference type="Gene3D" id="1.20.120.350">
    <property type="entry name" value="Voltage-gated potassium channels. Chain C"/>
    <property type="match status" value="1"/>
</dbReference>
<dbReference type="PANTHER" id="PTHR45628:SF7">
    <property type="entry name" value="VOLTAGE-DEPENDENT CALCIUM CHANNEL TYPE A SUBUNIT ALPHA-1"/>
    <property type="match status" value="1"/>
</dbReference>
<evidence type="ECO:0000256" key="15">
    <source>
        <dbReference type="SAM" id="Coils"/>
    </source>
</evidence>
<evidence type="ECO:0000256" key="3">
    <source>
        <dbReference type="ARBA" id="ARBA00022553"/>
    </source>
</evidence>
<evidence type="ECO:0000256" key="12">
    <source>
        <dbReference type="ARBA" id="ARBA00023180"/>
    </source>
</evidence>
<reference evidence="20" key="1">
    <citation type="submission" date="2022-10" db="EMBL/GenBank/DDBJ databases">
        <authorList>
            <person name="Chen Y."/>
            <person name="Dougan E. K."/>
            <person name="Chan C."/>
            <person name="Rhodes N."/>
            <person name="Thang M."/>
        </authorList>
    </citation>
    <scope>NUCLEOTIDE SEQUENCE</scope>
</reference>
<keyword evidence="7" id="KW-0106">Calcium</keyword>
<dbReference type="PROSITE" id="PS50158">
    <property type="entry name" value="ZF_CCHC"/>
    <property type="match status" value="1"/>
</dbReference>
<feature type="non-terminal residue" evidence="20">
    <location>
        <position position="1407"/>
    </location>
</feature>
<keyword evidence="14" id="KW-0862">Zinc</keyword>
<dbReference type="PANTHER" id="PTHR45628">
    <property type="entry name" value="VOLTAGE-DEPENDENT CALCIUM CHANNEL TYPE A SUBUNIT ALPHA-1"/>
    <property type="match status" value="1"/>
</dbReference>
<keyword evidence="13" id="KW-0407">Ion channel</keyword>
<evidence type="ECO:0000256" key="6">
    <source>
        <dbReference type="ARBA" id="ARBA00022692"/>
    </source>
</evidence>
<keyword evidence="23" id="KW-1185">Reference proteome</keyword>
<evidence type="ECO:0000256" key="14">
    <source>
        <dbReference type="PROSITE-ProRule" id="PRU00047"/>
    </source>
</evidence>
<evidence type="ECO:0000256" key="4">
    <source>
        <dbReference type="ARBA" id="ARBA00022568"/>
    </source>
</evidence>
<dbReference type="PROSITE" id="PS50222">
    <property type="entry name" value="EF_HAND_2"/>
    <property type="match status" value="1"/>
</dbReference>
<keyword evidence="15" id="KW-0175">Coiled coil</keyword>
<feature type="domain" description="CCHC-type" evidence="18">
    <location>
        <begin position="502"/>
        <end position="515"/>
    </location>
</feature>
<evidence type="ECO:0000256" key="16">
    <source>
        <dbReference type="SAM" id="MobiDB-lite"/>
    </source>
</evidence>
<dbReference type="Proteomes" id="UP001152797">
    <property type="component" value="Unassembled WGS sequence"/>
</dbReference>
<dbReference type="GO" id="GO:0098703">
    <property type="term" value="P:calcium ion import across plasma membrane"/>
    <property type="evidence" value="ECO:0007669"/>
    <property type="project" value="TreeGrafter"/>
</dbReference>
<keyword evidence="6 17" id="KW-0812">Transmembrane</keyword>
<name>A0A9P1G5I3_9DINO</name>
<keyword evidence="10" id="KW-0406">Ion transport</keyword>
<keyword evidence="8" id="KW-0851">Voltage-gated channel</keyword>
<keyword evidence="9 17" id="KW-1133">Transmembrane helix</keyword>
<evidence type="ECO:0000256" key="8">
    <source>
        <dbReference type="ARBA" id="ARBA00022882"/>
    </source>
</evidence>
<dbReference type="InterPro" id="IPR005821">
    <property type="entry name" value="Ion_trans_dom"/>
</dbReference>
<reference evidence="21" key="2">
    <citation type="submission" date="2024-04" db="EMBL/GenBank/DDBJ databases">
        <authorList>
            <person name="Chen Y."/>
            <person name="Shah S."/>
            <person name="Dougan E. K."/>
            <person name="Thang M."/>
            <person name="Chan C."/>
        </authorList>
    </citation>
    <scope>NUCLEOTIDE SEQUENCE [LARGE SCALE GENOMIC DNA]</scope>
</reference>
<feature type="region of interest" description="Disordered" evidence="16">
    <location>
        <begin position="475"/>
        <end position="495"/>
    </location>
</feature>
<feature type="compositionally biased region" description="Basic and acidic residues" evidence="16">
    <location>
        <begin position="997"/>
        <end position="1006"/>
    </location>
</feature>
<evidence type="ECO:0000313" key="22">
    <source>
        <dbReference type="EMBL" id="CAL4785897.1"/>
    </source>
</evidence>
<evidence type="ECO:0000256" key="1">
    <source>
        <dbReference type="ARBA" id="ARBA00004141"/>
    </source>
</evidence>
<dbReference type="InterPro" id="IPR036875">
    <property type="entry name" value="Znf_CCHC_sf"/>
</dbReference>
<feature type="transmembrane region" description="Helical" evidence="17">
    <location>
        <begin position="30"/>
        <end position="53"/>
    </location>
</feature>
<feature type="transmembrane region" description="Helical" evidence="17">
    <location>
        <begin position="1167"/>
        <end position="1186"/>
    </location>
</feature>
<dbReference type="Pfam" id="PF00520">
    <property type="entry name" value="Ion_trans"/>
    <property type="match status" value="2"/>
</dbReference>
<dbReference type="InterPro" id="IPR001878">
    <property type="entry name" value="Znf_CCHC"/>
</dbReference>
<evidence type="ECO:0000313" key="23">
    <source>
        <dbReference type="Proteomes" id="UP001152797"/>
    </source>
</evidence>
<dbReference type="InterPro" id="IPR002048">
    <property type="entry name" value="EF_hand_dom"/>
</dbReference>
<evidence type="ECO:0000256" key="17">
    <source>
        <dbReference type="SAM" id="Phobius"/>
    </source>
</evidence>
<dbReference type="InterPro" id="IPR050599">
    <property type="entry name" value="VDCC_alpha-1_subunit"/>
</dbReference>
<dbReference type="EMBL" id="CAMXCT030002506">
    <property type="protein sequence ID" value="CAL4785897.1"/>
    <property type="molecule type" value="Genomic_DNA"/>
</dbReference>
<evidence type="ECO:0000256" key="11">
    <source>
        <dbReference type="ARBA" id="ARBA00023136"/>
    </source>
</evidence>
<proteinExistence type="predicted"/>
<evidence type="ECO:0000313" key="20">
    <source>
        <dbReference type="EMBL" id="CAI3998585.1"/>
    </source>
</evidence>
<evidence type="ECO:0000256" key="10">
    <source>
        <dbReference type="ARBA" id="ARBA00023065"/>
    </source>
</evidence>
<dbReference type="SUPFAM" id="SSF81324">
    <property type="entry name" value="Voltage-gated potassium channels"/>
    <property type="match status" value="2"/>
</dbReference>
<keyword evidence="3" id="KW-0597">Phosphoprotein</keyword>
<keyword evidence="11 17" id="KW-0472">Membrane</keyword>
<feature type="compositionally biased region" description="Low complexity" evidence="16">
    <location>
        <begin position="480"/>
        <end position="490"/>
    </location>
</feature>
<sequence>ICAGVIFTNSILIGVQTDYMAKRLGEEQPLVFTVVDAAYTAIFGLELSVRLLGSGLGFFYRDPGLFWNYLDVIIVLPSIMELVLAFFLQLPAVSTDITAPRQMTGFVEAPGNLFSKTYVQSPAGLRNKKGVRVCCMAGTRKKHSSREEEVTSDFAEDILQLVETWNDCVGSLREQVTLKVEHQCDAMAIEATINPKLPTWSGDWLQWPDYKLSVELEADATSKDDLSRLAPKLVRNLTGKAWETAVGLEREKLKSEDGVNYLLSYLEEKRGRQKVDVLGDAPGVYFQKSEIVRKDGEVWNDFEARHAAKVRDINKALVAVGAKGDTPSEIWGWFLLHQFVRLEPSDVATVKSFAKNYQLDEVCRAMRQLWGGDSLALRDQERKKAKNNVKVLMNEPNTPDDNGIWLGSPDLDGEEVNHEDDPDLTEDEISVLFDEACEALHEDPTNPVVLANFQEMKKLKYTEARKALDRSRTARGFFPNSTRSSTSMNSRTRKPPPFDGLCMRCGKHGHKARDCLQKAAPSNSRREPAAGKIGFVGYLQDANQALVNDADTIMDTESAMVFEEDLDFLYQESHPIHVAVACEKGAENSEGPGFIGSTQETTRDKAIIDCGASESIVGANMLQDFCDTLHELGFDPKSEVTVDRQVKKSFIFGNNETSSSLGLAKVNTGMCGTEQSVDLHVVEGSTPFLLSSKWLWEQEATINFKTGKALFPKLSDNQVQLERAPTFHLLLPLTAFEGNGKLINELLVTDDDQDVSILKLQSAPPEKTTLSEGVAGQQPIMLLAKKNMMVDLNNHLAGQASVQDEERPPNAEGQGIRVQAIAAEAPWQLGKHSKHLETVKENASLLALETAADVDVEETFDATLAAKNELHTFRGFAPNQWAFGQNCDRVGSFLQNGEHPVVQQQRSKQDKNRHPEVESSENLTQNYREMDLKQLGEMEQKHGKYSGVKLVDIVEKKEDFTYLRWLVEHHPKNPKFLALLIYLERHELVASQQAKTAEPKSVKKPGETLIPMSSQSCSPYPAGNQDSMLKIEILEKRMQEMHSEMQTMFQTILELKDHNRQIQEAVMVLSNHVAGHQNRIQHLEDTAVLPSDFEPVPPFQQGQERYALGINEICVSPQRKKDPQAKANIEEKKQLRVFRVIRVVKVMKFIRSLRQLVESVMHTMRSLAWSMLLLIVIIYVFAIMFTDASASFQEFSPESVLNADLKSYFGDLHTSMHTLFRSVSGGIDWGMVAHPLGEVHWIWMYLFSLYVAFCMFAVLNVMTGIFCQVAVESSWNDPQLLLQHSMVERERQHDLIRQLFQSFRQETTRRKITLIDIEENFDDDGVQGLMNLLDIYPETGWSLFKQLDDNGDASISEEEFVSGVFRLKGAAKSWDMEIIMQEQRGLRKILDTYIATVAGSPGRDKKT</sequence>
<dbReference type="GO" id="GO:0008331">
    <property type="term" value="F:high voltage-gated calcium channel activity"/>
    <property type="evidence" value="ECO:0007669"/>
    <property type="project" value="TreeGrafter"/>
</dbReference>
<evidence type="ECO:0000313" key="21">
    <source>
        <dbReference type="EMBL" id="CAL1151960.1"/>
    </source>
</evidence>
<dbReference type="SUPFAM" id="SSF57756">
    <property type="entry name" value="Retrovirus zinc finger-like domains"/>
    <property type="match status" value="1"/>
</dbReference>
<dbReference type="EMBL" id="CAMXCT020002506">
    <property type="protein sequence ID" value="CAL1151960.1"/>
    <property type="molecule type" value="Genomic_DNA"/>
</dbReference>
<evidence type="ECO:0000256" key="13">
    <source>
        <dbReference type="ARBA" id="ARBA00023303"/>
    </source>
</evidence>
<feature type="transmembrane region" description="Helical" evidence="17">
    <location>
        <begin position="65"/>
        <end position="88"/>
    </location>
</feature>
<dbReference type="GO" id="GO:0005509">
    <property type="term" value="F:calcium ion binding"/>
    <property type="evidence" value="ECO:0007669"/>
    <property type="project" value="InterPro"/>
</dbReference>
<protein>
    <submittedName>
        <fullName evidence="22">CCHC-type domain-containing protein</fullName>
    </submittedName>
</protein>
<feature type="compositionally biased region" description="Basic and acidic residues" evidence="16">
    <location>
        <begin position="907"/>
        <end position="917"/>
    </location>
</feature>
<evidence type="ECO:0000256" key="2">
    <source>
        <dbReference type="ARBA" id="ARBA00022448"/>
    </source>
</evidence>
<dbReference type="GO" id="GO:0008270">
    <property type="term" value="F:zinc ion binding"/>
    <property type="evidence" value="ECO:0007669"/>
    <property type="project" value="UniProtKB-KW"/>
</dbReference>
<evidence type="ECO:0000256" key="5">
    <source>
        <dbReference type="ARBA" id="ARBA00022673"/>
    </source>
</evidence>
<comment type="subcellular location">
    <subcellularLocation>
        <location evidence="1">Membrane</location>
        <topology evidence="1">Multi-pass membrane protein</topology>
    </subcellularLocation>
</comment>